<evidence type="ECO:0000259" key="5">
    <source>
        <dbReference type="Pfam" id="PF00291"/>
    </source>
</evidence>
<evidence type="ECO:0000256" key="3">
    <source>
        <dbReference type="ARBA" id="ARBA00022679"/>
    </source>
</evidence>
<keyword evidence="3" id="KW-0808">Transferase</keyword>
<evidence type="ECO:0000313" key="6">
    <source>
        <dbReference type="EMBL" id="KAA2253979.1"/>
    </source>
</evidence>
<gene>
    <name evidence="6" type="primary">sbnA</name>
    <name evidence="6" type="ORF">F0L68_32240</name>
</gene>
<dbReference type="InterPro" id="IPR050214">
    <property type="entry name" value="Cys_Synth/Cystath_Beta-Synth"/>
</dbReference>
<evidence type="ECO:0000256" key="2">
    <source>
        <dbReference type="ARBA" id="ARBA00011738"/>
    </source>
</evidence>
<dbReference type="Pfam" id="PF00291">
    <property type="entry name" value="PALP"/>
    <property type="match status" value="1"/>
</dbReference>
<sequence>MITDRAYDIVTDDIFLRLSDLVIDSEIFLKIEGLNPAGSVKLKTAVALIEDAERRGVLSDGGRVVESSSGNLGIALSMVCSIKGYSFTCVTDPNASARSVATMRALGAEVVVVANRDSNGGFLGSRIAHLKAMLALDHELVWPNQYANAANPRAHWERTAASILRSIEAIDYLFVGAGTTGTLMGCAAYFRQFSPKTRIIAVDTRGSVTFGYPAGPRHIPGLGTSRTPELLRMDNLDEVLLVDEAEAVWTCRLLARRHGLLVGGSTGSVLAAVRGYGGHLAPGSRVVAIAPDLGERYLDTIYNDDWVTARFGRDVLTRRDMVSAPLAAGS</sequence>
<dbReference type="SUPFAM" id="SSF53686">
    <property type="entry name" value="Tryptophan synthase beta subunit-like PLP-dependent enzymes"/>
    <property type="match status" value="1"/>
</dbReference>
<comment type="cofactor">
    <cofactor evidence="1">
        <name>pyridoxal 5'-phosphate</name>
        <dbReference type="ChEBI" id="CHEBI:597326"/>
    </cofactor>
</comment>
<dbReference type="NCBIfam" id="TIGR03945">
    <property type="entry name" value="PLP_SbnA_fam"/>
    <property type="match status" value="1"/>
</dbReference>
<accession>A0A5B2WU84</accession>
<dbReference type="GO" id="GO:1901605">
    <property type="term" value="P:alpha-amino acid metabolic process"/>
    <property type="evidence" value="ECO:0007669"/>
    <property type="project" value="UniProtKB-ARBA"/>
</dbReference>
<dbReference type="InterPro" id="IPR023927">
    <property type="entry name" value="SbnA"/>
</dbReference>
<evidence type="ECO:0000256" key="1">
    <source>
        <dbReference type="ARBA" id="ARBA00001933"/>
    </source>
</evidence>
<reference evidence="6 7" key="2">
    <citation type="submission" date="2019-09" db="EMBL/GenBank/DDBJ databases">
        <authorList>
            <person name="Jin C."/>
        </authorList>
    </citation>
    <scope>NUCLEOTIDE SEQUENCE [LARGE SCALE GENOMIC DNA]</scope>
    <source>
        <strain evidence="6 7">AN110305</strain>
    </source>
</reference>
<feature type="domain" description="Tryptophan synthase beta chain-like PALP" evidence="5">
    <location>
        <begin position="24"/>
        <end position="292"/>
    </location>
</feature>
<protein>
    <submittedName>
        <fullName evidence="6">2,3-diaminopropionate biosynthesis protein SbnA</fullName>
    </submittedName>
</protein>
<comment type="subunit">
    <text evidence="2">Homodimer.</text>
</comment>
<dbReference type="AlphaFoldDB" id="A0A5B2WU84"/>
<evidence type="ECO:0000313" key="7">
    <source>
        <dbReference type="Proteomes" id="UP000323454"/>
    </source>
</evidence>
<dbReference type="Gene3D" id="3.40.50.1100">
    <property type="match status" value="2"/>
</dbReference>
<keyword evidence="7" id="KW-1185">Reference proteome</keyword>
<dbReference type="CDD" id="cd01561">
    <property type="entry name" value="CBS_like"/>
    <property type="match status" value="1"/>
</dbReference>
<proteinExistence type="predicted"/>
<dbReference type="GO" id="GO:0016740">
    <property type="term" value="F:transferase activity"/>
    <property type="evidence" value="ECO:0007669"/>
    <property type="project" value="UniProtKB-KW"/>
</dbReference>
<dbReference type="InterPro" id="IPR036052">
    <property type="entry name" value="TrpB-like_PALP_sf"/>
</dbReference>
<comment type="caution">
    <text evidence="6">The sequence shown here is derived from an EMBL/GenBank/DDBJ whole genome shotgun (WGS) entry which is preliminary data.</text>
</comment>
<evidence type="ECO:0000256" key="4">
    <source>
        <dbReference type="ARBA" id="ARBA00022898"/>
    </source>
</evidence>
<keyword evidence="4" id="KW-0663">Pyridoxal phosphate</keyword>
<reference evidence="6 7" key="1">
    <citation type="submission" date="2019-09" db="EMBL/GenBank/DDBJ databases">
        <title>Goodfellowia gen. nov., a new genus of the Pseudonocardineae related to Actinoalloteichus, containing Goodfellowia coeruleoviolacea gen. nov., comb. nov. gen. nov., comb. nov.</title>
        <authorList>
            <person name="Labeda D."/>
        </authorList>
    </citation>
    <scope>NUCLEOTIDE SEQUENCE [LARGE SCALE GENOMIC DNA]</scope>
    <source>
        <strain evidence="6 7">AN110305</strain>
    </source>
</reference>
<dbReference type="PANTHER" id="PTHR10314">
    <property type="entry name" value="CYSTATHIONINE BETA-SYNTHASE"/>
    <property type="match status" value="1"/>
</dbReference>
<dbReference type="OrthoDB" id="5176350at2"/>
<name>A0A5B2WU84_9PSEU</name>
<organism evidence="6 7">
    <name type="scientific">Solihabitans fulvus</name>
    <dbReference type="NCBI Taxonomy" id="1892852"/>
    <lineage>
        <taxon>Bacteria</taxon>
        <taxon>Bacillati</taxon>
        <taxon>Actinomycetota</taxon>
        <taxon>Actinomycetes</taxon>
        <taxon>Pseudonocardiales</taxon>
        <taxon>Pseudonocardiaceae</taxon>
        <taxon>Solihabitans</taxon>
    </lineage>
</organism>
<dbReference type="Proteomes" id="UP000323454">
    <property type="component" value="Unassembled WGS sequence"/>
</dbReference>
<dbReference type="InterPro" id="IPR001926">
    <property type="entry name" value="TrpB-like_PALP"/>
</dbReference>
<dbReference type="EMBL" id="VUOB01000064">
    <property type="protein sequence ID" value="KAA2253979.1"/>
    <property type="molecule type" value="Genomic_DNA"/>
</dbReference>